<name>V6M382_9EUKA</name>
<evidence type="ECO:0000256" key="4">
    <source>
        <dbReference type="ARBA" id="ARBA00022840"/>
    </source>
</evidence>
<dbReference type="Gene3D" id="3.40.50.300">
    <property type="entry name" value="P-loop containing nucleotide triphosphate hydrolases"/>
    <property type="match status" value="1"/>
</dbReference>
<dbReference type="GO" id="GO:0006298">
    <property type="term" value="P:mismatch repair"/>
    <property type="evidence" value="ECO:0007669"/>
    <property type="project" value="InterPro"/>
</dbReference>
<gene>
    <name evidence="8" type="ORF">SS50377_12127</name>
    <name evidence="9" type="ORF">SS50377_26405</name>
</gene>
<evidence type="ECO:0000256" key="3">
    <source>
        <dbReference type="ARBA" id="ARBA00022763"/>
    </source>
</evidence>
<protein>
    <submittedName>
        <fullName evidence="8">Mismatch repair protein</fullName>
    </submittedName>
</protein>
<dbReference type="GO" id="GO:0140664">
    <property type="term" value="F:ATP-dependent DNA damage sensor activity"/>
    <property type="evidence" value="ECO:0007669"/>
    <property type="project" value="InterPro"/>
</dbReference>
<reference evidence="8 9" key="1">
    <citation type="journal article" date="2014" name="PLoS Genet.">
        <title>The Genome of Spironucleus salmonicida Highlights a Fish Pathogen Adapted to Fluctuating Environments.</title>
        <authorList>
            <person name="Xu F."/>
            <person name="Jerlstrom-Hultqvist J."/>
            <person name="Einarsson E."/>
            <person name="Astvaldsson A."/>
            <person name="Svard S.G."/>
            <person name="Andersson J.O."/>
        </authorList>
    </citation>
    <scope>NUCLEOTIDE SEQUENCE</scope>
    <source>
        <strain evidence="9">ATCC 50377</strain>
    </source>
</reference>
<dbReference type="InterPro" id="IPR045076">
    <property type="entry name" value="MutS"/>
</dbReference>
<dbReference type="VEuPathDB" id="GiardiaDB:SS50377_26405"/>
<proteinExistence type="inferred from homology"/>
<reference evidence="9" key="2">
    <citation type="submission" date="2020-12" db="EMBL/GenBank/DDBJ databases">
        <title>New Spironucleus salmonicida genome in near-complete chromosomes.</title>
        <authorList>
            <person name="Xu F."/>
            <person name="Kurt Z."/>
            <person name="Jimenez-Gonzalez A."/>
            <person name="Astvaldsson A."/>
            <person name="Andersson J.O."/>
            <person name="Svard S.G."/>
        </authorList>
    </citation>
    <scope>NUCLEOTIDE SEQUENCE</scope>
    <source>
        <strain evidence="9">ATCC 50377</strain>
    </source>
</reference>
<keyword evidence="3" id="KW-0227">DNA damage</keyword>
<keyword evidence="6" id="KW-0234">DNA repair</keyword>
<evidence type="ECO:0000256" key="6">
    <source>
        <dbReference type="ARBA" id="ARBA00023204"/>
    </source>
</evidence>
<dbReference type="Pfam" id="PF01624">
    <property type="entry name" value="MutS_I"/>
    <property type="match status" value="1"/>
</dbReference>
<dbReference type="EMBL" id="AUWU02000006">
    <property type="protein sequence ID" value="KAH0572196.1"/>
    <property type="molecule type" value="Genomic_DNA"/>
</dbReference>
<comment type="similarity">
    <text evidence="1">Belongs to the DNA mismatch repair MutS family.</text>
</comment>
<keyword evidence="10" id="KW-1185">Reference proteome</keyword>
<evidence type="ECO:0000313" key="8">
    <source>
        <dbReference type="EMBL" id="EST47729.1"/>
    </source>
</evidence>
<keyword evidence="2" id="KW-0547">Nucleotide-binding</keyword>
<dbReference type="SMART" id="SM00533">
    <property type="entry name" value="MUTSd"/>
    <property type="match status" value="1"/>
</dbReference>
<evidence type="ECO:0000256" key="1">
    <source>
        <dbReference type="ARBA" id="ARBA00006271"/>
    </source>
</evidence>
<accession>V6M382</accession>
<dbReference type="InterPro" id="IPR036187">
    <property type="entry name" value="DNA_mismatch_repair_MutS_sf"/>
</dbReference>
<dbReference type="EMBL" id="KI546035">
    <property type="protein sequence ID" value="EST47729.1"/>
    <property type="molecule type" value="Genomic_DNA"/>
</dbReference>
<dbReference type="SUPFAM" id="SSF48334">
    <property type="entry name" value="DNA repair protein MutS, domain III"/>
    <property type="match status" value="1"/>
</dbReference>
<dbReference type="InterPro" id="IPR007696">
    <property type="entry name" value="DNA_mismatch_repair_MutS_core"/>
</dbReference>
<feature type="domain" description="DNA mismatch repair proteins mutS family" evidence="7">
    <location>
        <begin position="761"/>
        <end position="777"/>
    </location>
</feature>
<dbReference type="Gene3D" id="1.10.1420.10">
    <property type="match status" value="2"/>
</dbReference>
<dbReference type="OrthoDB" id="295033at2759"/>
<dbReference type="PANTHER" id="PTHR11361">
    <property type="entry name" value="DNA MISMATCH REPAIR PROTEIN MUTS FAMILY MEMBER"/>
    <property type="match status" value="1"/>
</dbReference>
<dbReference type="SMART" id="SM00534">
    <property type="entry name" value="MUTSac"/>
    <property type="match status" value="1"/>
</dbReference>
<keyword evidence="4" id="KW-0067">ATP-binding</keyword>
<evidence type="ECO:0000256" key="5">
    <source>
        <dbReference type="ARBA" id="ARBA00023125"/>
    </source>
</evidence>
<dbReference type="InterPro" id="IPR027417">
    <property type="entry name" value="P-loop_NTPase"/>
</dbReference>
<dbReference type="SUPFAM" id="SSF52540">
    <property type="entry name" value="P-loop containing nucleoside triphosphate hydrolases"/>
    <property type="match status" value="1"/>
</dbReference>
<evidence type="ECO:0000313" key="10">
    <source>
        <dbReference type="Proteomes" id="UP000018208"/>
    </source>
</evidence>
<dbReference type="PANTHER" id="PTHR11361:SF34">
    <property type="entry name" value="DNA MISMATCH REPAIR PROTEIN MSH1, MITOCHONDRIAL"/>
    <property type="match status" value="1"/>
</dbReference>
<organism evidence="8">
    <name type="scientific">Spironucleus salmonicida</name>
    <dbReference type="NCBI Taxonomy" id="348837"/>
    <lineage>
        <taxon>Eukaryota</taxon>
        <taxon>Metamonada</taxon>
        <taxon>Diplomonadida</taxon>
        <taxon>Hexamitidae</taxon>
        <taxon>Hexamitinae</taxon>
        <taxon>Spironucleus</taxon>
    </lineage>
</organism>
<evidence type="ECO:0000313" key="9">
    <source>
        <dbReference type="EMBL" id="KAH0572196.1"/>
    </source>
</evidence>
<dbReference type="Pfam" id="PF05192">
    <property type="entry name" value="MutS_III"/>
    <property type="match status" value="1"/>
</dbReference>
<dbReference type="PROSITE" id="PS00486">
    <property type="entry name" value="DNA_MISMATCH_REPAIR_2"/>
    <property type="match status" value="1"/>
</dbReference>
<dbReference type="InterPro" id="IPR017261">
    <property type="entry name" value="DNA_mismatch_repair_MutS/MSH"/>
</dbReference>
<dbReference type="InterPro" id="IPR000432">
    <property type="entry name" value="DNA_mismatch_repair_MutS_C"/>
</dbReference>
<dbReference type="GO" id="GO:0030983">
    <property type="term" value="F:mismatched DNA binding"/>
    <property type="evidence" value="ECO:0007669"/>
    <property type="project" value="InterPro"/>
</dbReference>
<dbReference type="Gene3D" id="3.40.1170.10">
    <property type="entry name" value="DNA repair protein MutS, domain I"/>
    <property type="match status" value="1"/>
</dbReference>
<dbReference type="InterPro" id="IPR007695">
    <property type="entry name" value="DNA_mismatch_repair_MutS-lik_N"/>
</dbReference>
<dbReference type="AlphaFoldDB" id="V6M382"/>
<dbReference type="GO" id="GO:0005524">
    <property type="term" value="F:ATP binding"/>
    <property type="evidence" value="ECO:0007669"/>
    <property type="project" value="UniProtKB-KW"/>
</dbReference>
<dbReference type="PIRSF" id="PIRSF037677">
    <property type="entry name" value="DNA_mis_repair_Msh6"/>
    <property type="match status" value="1"/>
</dbReference>
<dbReference type="InterPro" id="IPR016151">
    <property type="entry name" value="DNA_mismatch_repair_MutS_N"/>
</dbReference>
<dbReference type="Proteomes" id="UP000018208">
    <property type="component" value="Unassembled WGS sequence"/>
</dbReference>
<dbReference type="GO" id="GO:0005634">
    <property type="term" value="C:nucleus"/>
    <property type="evidence" value="ECO:0007669"/>
    <property type="project" value="TreeGrafter"/>
</dbReference>
<evidence type="ECO:0000259" key="7">
    <source>
        <dbReference type="PROSITE" id="PS00486"/>
    </source>
</evidence>
<keyword evidence="5" id="KW-0238">DNA-binding</keyword>
<dbReference type="SUPFAM" id="SSF55271">
    <property type="entry name" value="DNA repair protein MutS, domain I"/>
    <property type="match status" value="1"/>
</dbReference>
<dbReference type="Pfam" id="PF00488">
    <property type="entry name" value="MutS_V"/>
    <property type="match status" value="1"/>
</dbReference>
<evidence type="ECO:0000256" key="2">
    <source>
        <dbReference type="ARBA" id="ARBA00022741"/>
    </source>
</evidence>
<sequence length="884" mass="99757">MPPIQKSIMDFLKPKTYTQSQEITIKKEEKQIPKTPVLKPINPKASVGILKTPSPKPIHIAPAYSPSNQSPQNSIDVSRFYSPSPIAQDADPILFKPTKETPMLKQYNYIRNQLEIDTALFLQNGAFYELYEQDASFGGQFLQLKVVQKHENMVMSGVPMVQGDFFIKRSLQLNRRICVALQFEQQDPRFKIQKREISYLLSPGLIQDPDFLSSSAYGLLFLDTNSAIFIDLIKQSFSHFEIPEDEDLQQLLILIQPAEVLTSDIQKAQIAKIYVSCVTYYPESYFEKLVNEGKFSHFPKILNQYLSYMRVGKLNQMEFQQDDITKNVFLPSSTIYSLNLECKTGYSLLKTINFTQTKQGFQMLRKQVLRPFFMKEDICQYQKLIQSFASVSLEQLKQIQKQLKQCIDYEKYTHYIIKQAENVKFPINQFQVLIVSFQKGINVLNQLLTEQFYTVFIDRVNVASIQQIVDQFNQNFQIINKELHLHDSNSNFQQQKQKSDEFQNTLLSYLRELKLSYVTQPILAKSLSSKDSRNFLGFTPAPNQFLVVGRDLLSTDQLLSAFKGKHSLTYIASTQTVHKFAFPEIFQKEVENQIQSQNCMLKTSISEFLSYLKIDQIAQFSAQIALFDFAISLAILPLKHANFPWCFPQIQTASASKLSFRNAVHPIAFSTQTAWQKQSFSASKPAILTGANTSGKSTVLRLIGTLAILAQIGAPVPAEEAVLVPFSAVLARVGGSKSANSTFAAECLETSFLTNSMTGRSLVLIDEIGRGTESSEGDALGQGVCVEIQKMGVCGIVATHSAPVKALAAVLGISLINMTSFVQNSSVVNKYEIDESGEGKSYGIEVARGMGIQESVIEEAEKLRDQMEKQRKIKLFLKLQELCV</sequence>